<dbReference type="Proteomes" id="UP001178507">
    <property type="component" value="Unassembled WGS sequence"/>
</dbReference>
<evidence type="ECO:0000259" key="6">
    <source>
        <dbReference type="Pfam" id="PF00324"/>
    </source>
</evidence>
<dbReference type="GO" id="GO:0016020">
    <property type="term" value="C:membrane"/>
    <property type="evidence" value="ECO:0007669"/>
    <property type="project" value="UniProtKB-SubCell"/>
</dbReference>
<feature type="transmembrane region" description="Helical" evidence="5">
    <location>
        <begin position="130"/>
        <end position="153"/>
    </location>
</feature>
<comment type="caution">
    <text evidence="7">The sequence shown here is derived from an EMBL/GenBank/DDBJ whole genome shotgun (WGS) entry which is preliminary data.</text>
</comment>
<dbReference type="Pfam" id="PF00324">
    <property type="entry name" value="AA_permease"/>
    <property type="match status" value="1"/>
</dbReference>
<name>A0AA36JEH5_9DINO</name>
<comment type="subcellular location">
    <subcellularLocation>
        <location evidence="1">Membrane</location>
        <topology evidence="1">Multi-pass membrane protein</topology>
    </subcellularLocation>
</comment>
<dbReference type="PANTHER" id="PTHR11827:SF72">
    <property type="entry name" value="GH08340P"/>
    <property type="match status" value="1"/>
</dbReference>
<dbReference type="InterPro" id="IPR004841">
    <property type="entry name" value="AA-permease/SLC12A_dom"/>
</dbReference>
<feature type="transmembrane region" description="Helical" evidence="5">
    <location>
        <begin position="182"/>
        <end position="204"/>
    </location>
</feature>
<keyword evidence="2 5" id="KW-0812">Transmembrane</keyword>
<protein>
    <recommendedName>
        <fullName evidence="6">Amino acid permease/ SLC12A domain-containing protein</fullName>
    </recommendedName>
</protein>
<organism evidence="7 8">
    <name type="scientific">Effrenium voratum</name>
    <dbReference type="NCBI Taxonomy" id="2562239"/>
    <lineage>
        <taxon>Eukaryota</taxon>
        <taxon>Sar</taxon>
        <taxon>Alveolata</taxon>
        <taxon>Dinophyceae</taxon>
        <taxon>Suessiales</taxon>
        <taxon>Symbiodiniaceae</taxon>
        <taxon>Effrenium</taxon>
    </lineage>
</organism>
<accession>A0AA36JEH5</accession>
<evidence type="ECO:0000256" key="4">
    <source>
        <dbReference type="ARBA" id="ARBA00023136"/>
    </source>
</evidence>
<evidence type="ECO:0000313" key="7">
    <source>
        <dbReference type="EMBL" id="CAJ1403614.1"/>
    </source>
</evidence>
<evidence type="ECO:0000256" key="1">
    <source>
        <dbReference type="ARBA" id="ARBA00004141"/>
    </source>
</evidence>
<evidence type="ECO:0000313" key="8">
    <source>
        <dbReference type="Proteomes" id="UP001178507"/>
    </source>
</evidence>
<keyword evidence="4 5" id="KW-0472">Membrane</keyword>
<evidence type="ECO:0000256" key="5">
    <source>
        <dbReference type="SAM" id="Phobius"/>
    </source>
</evidence>
<dbReference type="GO" id="GO:0015377">
    <property type="term" value="F:chloride:monoatomic cation symporter activity"/>
    <property type="evidence" value="ECO:0007669"/>
    <property type="project" value="InterPro"/>
</dbReference>
<dbReference type="PANTHER" id="PTHR11827">
    <property type="entry name" value="SOLUTE CARRIER FAMILY 12, CATION COTRANSPORTERS"/>
    <property type="match status" value="1"/>
</dbReference>
<dbReference type="EMBL" id="CAUJNA010003504">
    <property type="protein sequence ID" value="CAJ1403614.1"/>
    <property type="molecule type" value="Genomic_DNA"/>
</dbReference>
<reference evidence="7" key="1">
    <citation type="submission" date="2023-08" db="EMBL/GenBank/DDBJ databases">
        <authorList>
            <person name="Chen Y."/>
            <person name="Shah S."/>
            <person name="Dougan E. K."/>
            <person name="Thang M."/>
            <person name="Chan C."/>
        </authorList>
    </citation>
    <scope>NUCLEOTIDE SEQUENCE</scope>
</reference>
<feature type="transmembrane region" description="Helical" evidence="5">
    <location>
        <begin position="63"/>
        <end position="86"/>
    </location>
</feature>
<dbReference type="InterPro" id="IPR004842">
    <property type="entry name" value="SLC12A_fam"/>
</dbReference>
<evidence type="ECO:0000256" key="2">
    <source>
        <dbReference type="ARBA" id="ARBA00022692"/>
    </source>
</evidence>
<gene>
    <name evidence="7" type="ORF">EVOR1521_LOCUS26250</name>
</gene>
<feature type="transmembrane region" description="Helical" evidence="5">
    <location>
        <begin position="31"/>
        <end position="51"/>
    </location>
</feature>
<proteinExistence type="predicted"/>
<feature type="domain" description="Amino acid permease/ SLC12A" evidence="6">
    <location>
        <begin position="11"/>
        <end position="198"/>
    </location>
</feature>
<dbReference type="Gene3D" id="1.20.1740.10">
    <property type="entry name" value="Amino acid/polyamine transporter I"/>
    <property type="match status" value="1"/>
</dbReference>
<sequence length="228" mass="25679">MRARFEPNDTHMKKRWETFQANWGPHYDEGVHFGVVLSLFYPCFTGILSGANRADVLKDPPKNIRVGTFAAIVFSLFLYSSFFMLWGSVATDDYLKGNFLEHGRRLSGVSPEAGRHIVQTVVWNPFPNSAFIGIIIASLSQSLQCLIVAPRLLQNMAKDRLMPALRPLEVLSSSGEPTRALLFTYVCAAMLVLIGQLELVAPLLTMWDAYPARDSSNQHDWLRDWFVG</sequence>
<dbReference type="AlphaFoldDB" id="A0AA36JEH5"/>
<keyword evidence="3 5" id="KW-1133">Transmembrane helix</keyword>
<keyword evidence="8" id="KW-1185">Reference proteome</keyword>
<evidence type="ECO:0000256" key="3">
    <source>
        <dbReference type="ARBA" id="ARBA00022989"/>
    </source>
</evidence>